<comment type="subcellular location">
    <subcellularLocation>
        <location evidence="1">Membrane</location>
        <topology evidence="1">Multi-pass membrane protein</topology>
    </subcellularLocation>
</comment>
<evidence type="ECO:0000313" key="9">
    <source>
        <dbReference type="EMBL" id="KAJ0407566.1"/>
    </source>
</evidence>
<feature type="transmembrane region" description="Helical" evidence="7">
    <location>
        <begin position="164"/>
        <end position="181"/>
    </location>
</feature>
<evidence type="ECO:0000256" key="3">
    <source>
        <dbReference type="ARBA" id="ARBA00022692"/>
    </source>
</evidence>
<keyword evidence="3 7" id="KW-0812">Transmembrane</keyword>
<evidence type="ECO:0000256" key="5">
    <source>
        <dbReference type="ARBA" id="ARBA00022989"/>
    </source>
</evidence>
<dbReference type="GO" id="GO:0004252">
    <property type="term" value="F:serine-type endopeptidase activity"/>
    <property type="evidence" value="ECO:0007669"/>
    <property type="project" value="InterPro"/>
</dbReference>
<evidence type="ECO:0000256" key="2">
    <source>
        <dbReference type="ARBA" id="ARBA00009045"/>
    </source>
</evidence>
<dbReference type="EMBL" id="JAKCXM010000020">
    <property type="protein sequence ID" value="KAJ0407566.1"/>
    <property type="molecule type" value="Genomic_DNA"/>
</dbReference>
<proteinExistence type="inferred from homology"/>
<dbReference type="PANTHER" id="PTHR43731">
    <property type="entry name" value="RHOMBOID PROTEASE"/>
    <property type="match status" value="1"/>
</dbReference>
<evidence type="ECO:0000256" key="7">
    <source>
        <dbReference type="SAM" id="Phobius"/>
    </source>
</evidence>
<reference evidence="9" key="1">
    <citation type="submission" date="2021-12" db="EMBL/GenBank/DDBJ databases">
        <title>Prjna785345.</title>
        <authorList>
            <person name="Rujirawat T."/>
            <person name="Krajaejun T."/>
        </authorList>
    </citation>
    <scope>NUCLEOTIDE SEQUENCE</scope>
    <source>
        <strain evidence="9">Pi057C3</strain>
    </source>
</reference>
<sequence length="276" mass="29821">MLAAVARRSLALSSASVSVLSGSGRALKSVHVHPHVAPPVLARNMLRVRAPMPKTPSALAPHARAYGGGSGYGNQFFDSADRVVYALIGANVVVYGLWATADTPMMRHRMVTYFTTSAKHLDHGHYHTLLTAAFSHADGTHLFTNMLGLFFFGREISYLLGPKRFLGLYLVSGVVSSWAAVQEQRLARRQTLNLGASGAVNSITALSILLYPHSTLLIFGIVPIPAWIAGSMFIGRDLYGWLQGNMDGIGHVAHLSGAACGGLYFAYLRRGMRMLR</sequence>
<dbReference type="Gene3D" id="1.20.1540.10">
    <property type="entry name" value="Rhomboid-like"/>
    <property type="match status" value="1"/>
</dbReference>
<comment type="similarity">
    <text evidence="2">Belongs to the peptidase S54 family.</text>
</comment>
<comment type="caution">
    <text evidence="9">The sequence shown here is derived from an EMBL/GenBank/DDBJ whole genome shotgun (WGS) entry which is preliminary data.</text>
</comment>
<dbReference type="Pfam" id="PF01694">
    <property type="entry name" value="Rhomboid"/>
    <property type="match status" value="1"/>
</dbReference>
<dbReference type="Proteomes" id="UP001209570">
    <property type="component" value="Unassembled WGS sequence"/>
</dbReference>
<dbReference type="PANTHER" id="PTHR43731:SF14">
    <property type="entry name" value="PRESENILIN-ASSOCIATED RHOMBOID-LIKE PROTEIN, MITOCHONDRIAL"/>
    <property type="match status" value="1"/>
</dbReference>
<dbReference type="InterPro" id="IPR050925">
    <property type="entry name" value="Rhomboid_protease_S54"/>
</dbReference>
<keyword evidence="5 7" id="KW-1133">Transmembrane helix</keyword>
<dbReference type="AlphaFoldDB" id="A0AAD5M7N6"/>
<keyword evidence="6 7" id="KW-0472">Membrane</keyword>
<gene>
    <name evidence="9" type="ORF">P43SY_006884</name>
</gene>
<evidence type="ECO:0000313" key="10">
    <source>
        <dbReference type="Proteomes" id="UP001209570"/>
    </source>
</evidence>
<evidence type="ECO:0000256" key="6">
    <source>
        <dbReference type="ARBA" id="ARBA00023136"/>
    </source>
</evidence>
<accession>A0AAD5M7N6</accession>
<keyword evidence="10" id="KW-1185">Reference proteome</keyword>
<dbReference type="InterPro" id="IPR022764">
    <property type="entry name" value="Peptidase_S54_rhomboid_dom"/>
</dbReference>
<feature type="transmembrane region" description="Helical" evidence="7">
    <location>
        <begin position="202"/>
        <end position="228"/>
    </location>
</feature>
<evidence type="ECO:0000259" key="8">
    <source>
        <dbReference type="Pfam" id="PF01694"/>
    </source>
</evidence>
<feature type="transmembrane region" description="Helical" evidence="7">
    <location>
        <begin position="129"/>
        <end position="152"/>
    </location>
</feature>
<keyword evidence="4" id="KW-0378">Hydrolase</keyword>
<feature type="domain" description="Peptidase S54 rhomboid" evidence="8">
    <location>
        <begin position="124"/>
        <end position="269"/>
    </location>
</feature>
<name>A0AAD5M7N6_PYTIN</name>
<protein>
    <recommendedName>
        <fullName evidence="8">Peptidase S54 rhomboid domain-containing protein</fullName>
    </recommendedName>
</protein>
<evidence type="ECO:0000256" key="4">
    <source>
        <dbReference type="ARBA" id="ARBA00022801"/>
    </source>
</evidence>
<feature type="transmembrane region" description="Helical" evidence="7">
    <location>
        <begin position="248"/>
        <end position="268"/>
    </location>
</feature>
<evidence type="ECO:0000256" key="1">
    <source>
        <dbReference type="ARBA" id="ARBA00004141"/>
    </source>
</evidence>
<dbReference type="SUPFAM" id="SSF144091">
    <property type="entry name" value="Rhomboid-like"/>
    <property type="match status" value="1"/>
</dbReference>
<organism evidence="9 10">
    <name type="scientific">Pythium insidiosum</name>
    <name type="common">Pythiosis disease agent</name>
    <dbReference type="NCBI Taxonomy" id="114742"/>
    <lineage>
        <taxon>Eukaryota</taxon>
        <taxon>Sar</taxon>
        <taxon>Stramenopiles</taxon>
        <taxon>Oomycota</taxon>
        <taxon>Peronosporomycetes</taxon>
        <taxon>Pythiales</taxon>
        <taxon>Pythiaceae</taxon>
        <taxon>Pythium</taxon>
    </lineage>
</organism>
<dbReference type="GO" id="GO:0016020">
    <property type="term" value="C:membrane"/>
    <property type="evidence" value="ECO:0007669"/>
    <property type="project" value="UniProtKB-SubCell"/>
</dbReference>
<dbReference type="InterPro" id="IPR035952">
    <property type="entry name" value="Rhomboid-like_sf"/>
</dbReference>
<feature type="transmembrane region" description="Helical" evidence="7">
    <location>
        <begin position="83"/>
        <end position="101"/>
    </location>
</feature>